<keyword evidence="3" id="KW-1185">Reference proteome</keyword>
<evidence type="ECO:0000313" key="2">
    <source>
        <dbReference type="EMBL" id="GHG61922.1"/>
    </source>
</evidence>
<accession>A0A919KE12</accession>
<protein>
    <submittedName>
        <fullName evidence="2">Uncharacterized protein</fullName>
    </submittedName>
</protein>
<name>A0A919KE12_9ACTN</name>
<organism evidence="2 3">
    <name type="scientific">Streptomyces capoamus</name>
    <dbReference type="NCBI Taxonomy" id="68183"/>
    <lineage>
        <taxon>Bacteria</taxon>
        <taxon>Bacillati</taxon>
        <taxon>Actinomycetota</taxon>
        <taxon>Actinomycetes</taxon>
        <taxon>Kitasatosporales</taxon>
        <taxon>Streptomycetaceae</taxon>
        <taxon>Streptomyces</taxon>
    </lineage>
</organism>
<dbReference type="AlphaFoldDB" id="A0A919KE12"/>
<proteinExistence type="predicted"/>
<reference evidence="3" key="1">
    <citation type="journal article" date="2019" name="Int. J. Syst. Evol. Microbiol.">
        <title>The Global Catalogue of Microorganisms (GCM) 10K type strain sequencing project: providing services to taxonomists for standard genome sequencing and annotation.</title>
        <authorList>
            <consortium name="The Broad Institute Genomics Platform"/>
            <consortium name="The Broad Institute Genome Sequencing Center for Infectious Disease"/>
            <person name="Wu L."/>
            <person name="Ma J."/>
        </authorList>
    </citation>
    <scope>NUCLEOTIDE SEQUENCE [LARGE SCALE GENOMIC DNA]</scope>
    <source>
        <strain evidence="3">JCM 4253</strain>
    </source>
</reference>
<comment type="caution">
    <text evidence="2">The sequence shown here is derived from an EMBL/GenBank/DDBJ whole genome shotgun (WGS) entry which is preliminary data.</text>
</comment>
<sequence>MAGAARHAGPQARAGHADASSGAASASDRPPTDYLSHPWSPDEPARITPAERQRAIALLEAVAFLRTAHYRDGLTVQEIGAALLHTADDADPMAASLFRDGNGPDEIAAMLAAVEPAVQSPADRAAEELAKHFAQAIWALKSPPPPGSEHYRSGWDDGLEAAIDAARDVLLRRLAGEQPTNSEARPDDTIHACPGRWGGPSCRCFDKEQPTNSEARDAPDQVVAYVLAERVDLHCPRCAPTPTGDVWTPVTAEELEDGGICTVCGRDVLIPAPSV</sequence>
<evidence type="ECO:0000313" key="3">
    <source>
        <dbReference type="Proteomes" id="UP000619355"/>
    </source>
</evidence>
<feature type="compositionally biased region" description="Low complexity" evidence="1">
    <location>
        <begin position="12"/>
        <end position="29"/>
    </location>
</feature>
<dbReference type="Proteomes" id="UP000619355">
    <property type="component" value="Unassembled WGS sequence"/>
</dbReference>
<dbReference type="EMBL" id="BNBF01000017">
    <property type="protein sequence ID" value="GHG61922.1"/>
    <property type="molecule type" value="Genomic_DNA"/>
</dbReference>
<evidence type="ECO:0000256" key="1">
    <source>
        <dbReference type="SAM" id="MobiDB-lite"/>
    </source>
</evidence>
<feature type="region of interest" description="Disordered" evidence="1">
    <location>
        <begin position="1"/>
        <end position="45"/>
    </location>
</feature>
<gene>
    <name evidence="2" type="ORF">GCM10018980_51450</name>
</gene>